<dbReference type="EMBL" id="CP042345">
    <property type="protein sequence ID" value="QEA16718.1"/>
    <property type="molecule type" value="Genomic_DNA"/>
</dbReference>
<dbReference type="Proteomes" id="UP000321172">
    <property type="component" value="Chromosome"/>
</dbReference>
<protein>
    <submittedName>
        <fullName evidence="2">S-adenosyl-L-homocysteine hydrolase</fullName>
    </submittedName>
</protein>
<organism evidence="2 3">
    <name type="scientific">Novosphingobium ginsenosidimutans</name>
    <dbReference type="NCBI Taxonomy" id="1176536"/>
    <lineage>
        <taxon>Bacteria</taxon>
        <taxon>Pseudomonadati</taxon>
        <taxon>Pseudomonadota</taxon>
        <taxon>Alphaproteobacteria</taxon>
        <taxon>Sphingomonadales</taxon>
        <taxon>Sphingomonadaceae</taxon>
        <taxon>Novosphingobium</taxon>
    </lineage>
</organism>
<evidence type="ECO:0000313" key="2">
    <source>
        <dbReference type="EMBL" id="QEA16718.1"/>
    </source>
</evidence>
<accession>A0A5B8S6H0</accession>
<evidence type="ECO:0000313" key="3">
    <source>
        <dbReference type="Proteomes" id="UP000321172"/>
    </source>
</evidence>
<evidence type="ECO:0000256" key="1">
    <source>
        <dbReference type="SAM" id="SignalP"/>
    </source>
</evidence>
<dbReference type="KEGG" id="ngf:FRF71_11560"/>
<feature type="signal peptide" evidence="1">
    <location>
        <begin position="1"/>
        <end position="24"/>
    </location>
</feature>
<dbReference type="GO" id="GO:0016787">
    <property type="term" value="F:hydrolase activity"/>
    <property type="evidence" value="ECO:0007669"/>
    <property type="project" value="UniProtKB-KW"/>
</dbReference>
<gene>
    <name evidence="2" type="ORF">FRF71_11560</name>
</gene>
<feature type="chain" id="PRO_5022991259" evidence="1">
    <location>
        <begin position="25"/>
        <end position="152"/>
    </location>
</feature>
<dbReference type="OrthoDB" id="7473015at2"/>
<keyword evidence="3" id="KW-1185">Reference proteome</keyword>
<keyword evidence="2" id="KW-0378">Hydrolase</keyword>
<proteinExistence type="predicted"/>
<name>A0A5B8S6H0_9SPHN</name>
<dbReference type="AlphaFoldDB" id="A0A5B8S6H0"/>
<keyword evidence="1" id="KW-0732">Signal</keyword>
<sequence length="152" mass="16088">MGIAKGIAAAAAVLGMLASVPAEANSATQAEKLRRLDIMLMVTGLRCRNTPDNFQADYQRFTTKHILALNGAARQLQWQLSARVGPAQAARALDKLSVTMANTYGQGHPWLSCAELKVAARSLAQAEGPAVLAEAADQLLASNGSARFAWAR</sequence>
<reference evidence="2 3" key="1">
    <citation type="journal article" date="2013" name="J. Microbiol. Biotechnol.">
        <title>Novosphingobium ginsenosidimutans sp. nov., with the ability to convert ginsenoside.</title>
        <authorList>
            <person name="Kim J.K."/>
            <person name="He D."/>
            <person name="Liu Q.M."/>
            <person name="Park H.Y."/>
            <person name="Jung M.S."/>
            <person name="Yoon M.H."/>
            <person name="Kim S.C."/>
            <person name="Im W.T."/>
        </authorList>
    </citation>
    <scope>NUCLEOTIDE SEQUENCE [LARGE SCALE GENOMIC DNA]</scope>
    <source>
        <strain evidence="2 3">FW-6</strain>
    </source>
</reference>
<dbReference type="RefSeq" id="WP_147090797.1">
    <property type="nucleotide sequence ID" value="NZ_BAABJD010000002.1"/>
</dbReference>